<keyword evidence="5" id="KW-1185">Reference proteome</keyword>
<dbReference type="RefSeq" id="WP_255898550.1">
    <property type="nucleotide sequence ID" value="NZ_CP050463.1"/>
</dbReference>
<organism evidence="4 5">
    <name type="scientific">Vibrio campbellii</name>
    <dbReference type="NCBI Taxonomy" id="680"/>
    <lineage>
        <taxon>Bacteria</taxon>
        <taxon>Pseudomonadati</taxon>
        <taxon>Pseudomonadota</taxon>
        <taxon>Gammaproteobacteria</taxon>
        <taxon>Vibrionales</taxon>
        <taxon>Vibrionaceae</taxon>
        <taxon>Vibrio</taxon>
    </lineage>
</organism>
<evidence type="ECO:0000256" key="2">
    <source>
        <dbReference type="RuleBase" id="RU003750"/>
    </source>
</evidence>
<evidence type="ECO:0000313" key="5">
    <source>
        <dbReference type="Proteomes" id="UP001059912"/>
    </source>
</evidence>
<protein>
    <submittedName>
        <fullName evidence="4">CDP-alcohol phosphatidyltransferase family protein</fullName>
    </submittedName>
</protein>
<dbReference type="Pfam" id="PF01066">
    <property type="entry name" value="CDP-OH_P_transf"/>
    <property type="match status" value="1"/>
</dbReference>
<proteinExistence type="inferred from homology"/>
<feature type="transmembrane region" description="Helical" evidence="3">
    <location>
        <begin position="172"/>
        <end position="194"/>
    </location>
</feature>
<keyword evidence="3" id="KW-1133">Transmembrane helix</keyword>
<feature type="transmembrane region" description="Helical" evidence="3">
    <location>
        <begin position="128"/>
        <end position="151"/>
    </location>
</feature>
<evidence type="ECO:0000313" key="4">
    <source>
        <dbReference type="EMBL" id="UTZ32070.1"/>
    </source>
</evidence>
<accession>A0ABY5IF96</accession>
<dbReference type="Proteomes" id="UP001059912">
    <property type="component" value="Chromosome 1"/>
</dbReference>
<dbReference type="InterPro" id="IPR000462">
    <property type="entry name" value="CDP-OH_P_trans"/>
</dbReference>
<sequence length="222" mass="25296">MNIFDFSKEYPKYKSTVSLWTVKNIHQNIALPLTYLCYKLKVKPNSVTFSSFCTFLIGGYFFYQSNYYLSAFLWLLSYALDCTDGALARFTNSGSRFGAFFDVVVDRVVSTIFLALICIKSLDIGNEPYMPILGAVAIVAYAMVSSIRPLYFPELKGFARSRKSKFVKWAKIPYEALDTGNMLVIISVSFALSLQVFVMGFYFLLCVLLTIYNLKIIYEKFG</sequence>
<dbReference type="InterPro" id="IPR043130">
    <property type="entry name" value="CDP-OH_PTrfase_TM_dom"/>
</dbReference>
<keyword evidence="1 2" id="KW-0808">Transferase</keyword>
<evidence type="ECO:0000256" key="1">
    <source>
        <dbReference type="ARBA" id="ARBA00022679"/>
    </source>
</evidence>
<dbReference type="PROSITE" id="PS00379">
    <property type="entry name" value="CDP_ALCOHOL_P_TRANSF"/>
    <property type="match status" value="1"/>
</dbReference>
<dbReference type="EMBL" id="CP050470">
    <property type="protein sequence ID" value="UTZ32070.1"/>
    <property type="molecule type" value="Genomic_DNA"/>
</dbReference>
<comment type="similarity">
    <text evidence="2">Belongs to the CDP-alcohol phosphatidyltransferase class-I family.</text>
</comment>
<name>A0ABY5IF96_9VIBR</name>
<keyword evidence="3" id="KW-0812">Transmembrane</keyword>
<gene>
    <name evidence="4" type="ORF">HB762_11975</name>
</gene>
<feature type="transmembrane region" description="Helical" evidence="3">
    <location>
        <begin position="99"/>
        <end position="122"/>
    </location>
</feature>
<dbReference type="InterPro" id="IPR048254">
    <property type="entry name" value="CDP_ALCOHOL_P_TRANSF_CS"/>
</dbReference>
<reference evidence="4" key="1">
    <citation type="submission" date="2020-03" db="EMBL/GenBank/DDBJ databases">
        <title>Five strains of Vibrio campbellii isolated from Mariana Trench.</title>
        <authorList>
            <person name="Liang J."/>
            <person name="Zhang X.-H."/>
        </authorList>
    </citation>
    <scope>NUCLEOTIDE SEQUENCE</scope>
    <source>
        <strain evidence="4">LJC013</strain>
    </source>
</reference>
<keyword evidence="3" id="KW-0472">Membrane</keyword>
<dbReference type="Gene3D" id="1.20.120.1760">
    <property type="match status" value="1"/>
</dbReference>
<feature type="transmembrane region" description="Helical" evidence="3">
    <location>
        <begin position="200"/>
        <end position="218"/>
    </location>
</feature>
<evidence type="ECO:0000256" key="3">
    <source>
        <dbReference type="SAM" id="Phobius"/>
    </source>
</evidence>